<comment type="caution">
    <text evidence="2">The sequence shown here is derived from an EMBL/GenBank/DDBJ whole genome shotgun (WGS) entry which is preliminary data.</text>
</comment>
<feature type="domain" description="Peptidase C1A papain C-terminal" evidence="1">
    <location>
        <begin position="5"/>
        <end position="59"/>
    </location>
</feature>
<dbReference type="STRING" id="65357.A0A024GEP8"/>
<reference evidence="2 3" key="1">
    <citation type="submission" date="2012-05" db="EMBL/GenBank/DDBJ databases">
        <title>Recombination and specialization in a pathogen metapopulation.</title>
        <authorList>
            <person name="Gardiner A."/>
            <person name="Kemen E."/>
            <person name="Schultz-Larsen T."/>
            <person name="MacLean D."/>
            <person name="Van Oosterhout C."/>
            <person name="Jones J.D.G."/>
        </authorList>
    </citation>
    <scope>NUCLEOTIDE SEQUENCE [LARGE SCALE GENOMIC DNA]</scope>
    <source>
        <strain evidence="2 3">Ac Nc2</strain>
    </source>
</reference>
<dbReference type="InParanoid" id="A0A024GEP8"/>
<dbReference type="SUPFAM" id="SSF54001">
    <property type="entry name" value="Cysteine proteinases"/>
    <property type="match status" value="1"/>
</dbReference>
<name>A0A024GEP8_9STRA</name>
<protein>
    <recommendedName>
        <fullName evidence="1">Peptidase C1A papain C-terminal domain-containing protein</fullName>
    </recommendedName>
</protein>
<evidence type="ECO:0000313" key="3">
    <source>
        <dbReference type="Proteomes" id="UP000053237"/>
    </source>
</evidence>
<dbReference type="Proteomes" id="UP000053237">
    <property type="component" value="Unassembled WGS sequence"/>
</dbReference>
<dbReference type="OrthoDB" id="190265at2759"/>
<dbReference type="EMBL" id="CAIX01000093">
    <property type="protein sequence ID" value="CCI45246.1"/>
    <property type="molecule type" value="Genomic_DNA"/>
</dbReference>
<accession>A0A024GEP8</accession>
<dbReference type="AlphaFoldDB" id="A0A024GEP8"/>
<proteinExistence type="predicted"/>
<dbReference type="Pfam" id="PF00112">
    <property type="entry name" value="Peptidase_C1"/>
    <property type="match status" value="1"/>
</dbReference>
<dbReference type="InterPro" id="IPR000668">
    <property type="entry name" value="Peptidase_C1A_C"/>
</dbReference>
<keyword evidence="3" id="KW-1185">Reference proteome</keyword>
<dbReference type="GO" id="GO:0006508">
    <property type="term" value="P:proteolysis"/>
    <property type="evidence" value="ECO:0007669"/>
    <property type="project" value="InterPro"/>
</dbReference>
<evidence type="ECO:0000313" key="2">
    <source>
        <dbReference type="EMBL" id="CCI45246.1"/>
    </source>
</evidence>
<organism evidence="2 3">
    <name type="scientific">Albugo candida</name>
    <dbReference type="NCBI Taxonomy" id="65357"/>
    <lineage>
        <taxon>Eukaryota</taxon>
        <taxon>Sar</taxon>
        <taxon>Stramenopiles</taxon>
        <taxon>Oomycota</taxon>
        <taxon>Peronosporomycetes</taxon>
        <taxon>Albuginales</taxon>
        <taxon>Albuginaceae</taxon>
        <taxon>Albugo</taxon>
    </lineage>
</organism>
<sequence>MIKELQNGPIICGIACNKAFTLIYSAGIMNDTTGCMELDHDVEIVGWGEENGIKYWHIRKRGEVVLKNIRFTKDHITAFVHFYRKRLRSIQLQTLVTSHEVTSKWYSKRMRLMKIMNKAIQKLI</sequence>
<dbReference type="Gene3D" id="3.90.70.10">
    <property type="entry name" value="Cysteine proteinases"/>
    <property type="match status" value="1"/>
</dbReference>
<evidence type="ECO:0000259" key="1">
    <source>
        <dbReference type="Pfam" id="PF00112"/>
    </source>
</evidence>
<dbReference type="GO" id="GO:0008234">
    <property type="term" value="F:cysteine-type peptidase activity"/>
    <property type="evidence" value="ECO:0007669"/>
    <property type="project" value="InterPro"/>
</dbReference>
<dbReference type="InterPro" id="IPR038765">
    <property type="entry name" value="Papain-like_cys_pep_sf"/>
</dbReference>
<gene>
    <name evidence="2" type="ORF">BN9_061190</name>
</gene>